<feature type="chain" id="PRO_5003141401" description="Porin" evidence="1">
    <location>
        <begin position="25"/>
        <end position="404"/>
    </location>
</feature>
<name>E0US22_SULAO</name>
<dbReference type="InterPro" id="IPR023614">
    <property type="entry name" value="Porin_dom_sf"/>
</dbReference>
<reference evidence="3" key="1">
    <citation type="journal article" date="2010" name="Stand. Genomic Sci.">
        <title>Complete genome sequence of Sulfurimonas autotrophica type strain (OK10).</title>
        <authorList>
            <person name="Sikorski J."/>
            <person name="Munk C."/>
            <person name="Lapidus A."/>
            <person name="Djao O."/>
            <person name="Lucas S."/>
            <person name="Glavina Del Rio T."/>
            <person name="Nolan M."/>
            <person name="Tice H."/>
            <person name="Han C."/>
            <person name="Cheng J."/>
            <person name="Tapia R."/>
            <person name="Goodwin L."/>
            <person name="Pitluck S."/>
            <person name="Liolios K."/>
            <person name="Ivanova N."/>
            <person name="Mavromatis K."/>
            <person name="Mikhailova N."/>
            <person name="Pati A."/>
            <person name="Sims D."/>
            <person name="Meincke L."/>
            <person name="Brettin T."/>
            <person name="Detter J."/>
            <person name="Chen A."/>
            <person name="Palaniappan K."/>
            <person name="Land M."/>
            <person name="Hauser L."/>
            <person name="Chang Y."/>
            <person name="Jeffries C."/>
            <person name="Rohde M."/>
            <person name="Lang E."/>
            <person name="Spring S."/>
            <person name="Goker M."/>
            <person name="Woyke T."/>
            <person name="Bristow J."/>
            <person name="Eisen J."/>
            <person name="Markowitz V."/>
            <person name="Hugenholtz P."/>
            <person name="Kyrpides N."/>
            <person name="Klenk H."/>
        </authorList>
    </citation>
    <scope>NUCLEOTIDE SEQUENCE [LARGE SCALE GENOMIC DNA]</scope>
    <source>
        <strain evidence="3">ATCC BAA-671 / DSM 16294 / JCM 11897 / OK10</strain>
    </source>
</reference>
<dbReference type="EMBL" id="CP002205">
    <property type="protein sequence ID" value="ADN09045.1"/>
    <property type="molecule type" value="Genomic_DNA"/>
</dbReference>
<dbReference type="STRING" id="563040.Saut_0996"/>
<dbReference type="HOGENOM" id="CLU_681388_0_0_7"/>
<evidence type="ECO:0000313" key="3">
    <source>
        <dbReference type="Proteomes" id="UP000007803"/>
    </source>
</evidence>
<evidence type="ECO:0000256" key="1">
    <source>
        <dbReference type="SAM" id="SignalP"/>
    </source>
</evidence>
<proteinExistence type="predicted"/>
<evidence type="ECO:0000313" key="2">
    <source>
        <dbReference type="EMBL" id="ADN09045.1"/>
    </source>
</evidence>
<feature type="signal peptide" evidence="1">
    <location>
        <begin position="1"/>
        <end position="24"/>
    </location>
</feature>
<dbReference type="OrthoDB" id="5332573at2"/>
<dbReference type="SUPFAM" id="SSF56935">
    <property type="entry name" value="Porins"/>
    <property type="match status" value="1"/>
</dbReference>
<dbReference type="RefSeq" id="WP_013326801.1">
    <property type="nucleotide sequence ID" value="NC_014506.1"/>
</dbReference>
<dbReference type="Proteomes" id="UP000007803">
    <property type="component" value="Chromosome"/>
</dbReference>
<dbReference type="Pfam" id="PF07396">
    <property type="entry name" value="Porin_O_P"/>
    <property type="match status" value="1"/>
</dbReference>
<keyword evidence="3" id="KW-1185">Reference proteome</keyword>
<sequence length="404" mass="43984">MKKNMIKLAAGAAAVLLMATSAQAGYTMKKKVGDVDTKLTFFGFAQLEAVGGDGMQIKEAGSVAKANSDVAFRAQRIRLGWKYVAGKVRGKVFIDFNQNSDVNAVGSDATDGASMPKYIKDAFISYVADPAFVIKAGLIKMPNGMSFTMPGWNLDIAERAFDKSLVLERNIGLMVSGRGIGYEGNKVNGFEMGHERPWKGFGYDVMVGNQASRSAAASSKEFGGLSYAVRGMYDYTEKIHVEASYAVSENADGNDALTTNSEDYSNINVGIDSNLQKLSLKAEYFNAHNIKGVKDYDEDVYTATAGYFVMPNLELVAKHIQGNAQKGTNANTTHLGNTYLGFNLFLSQPYSDYSRKAKRARNQHKVVANYILASGSGATEGAEKWTGLSGYRDDAFIIQYQFKF</sequence>
<evidence type="ECO:0008006" key="4">
    <source>
        <dbReference type="Google" id="ProtNLM"/>
    </source>
</evidence>
<dbReference type="AlphaFoldDB" id="E0US22"/>
<gene>
    <name evidence="2" type="ordered locus">Saut_0996</name>
</gene>
<dbReference type="InterPro" id="IPR010870">
    <property type="entry name" value="Porin_O/P"/>
</dbReference>
<protein>
    <recommendedName>
        <fullName evidence="4">Porin</fullName>
    </recommendedName>
</protein>
<dbReference type="KEGG" id="sua:Saut_0996"/>
<accession>E0US22</accession>
<keyword evidence="1" id="KW-0732">Signal</keyword>
<organism evidence="2 3">
    <name type="scientific">Sulfurimonas autotrophica (strain ATCC BAA-671 / DSM 16294 / JCM 11897 / OK10)</name>
    <dbReference type="NCBI Taxonomy" id="563040"/>
    <lineage>
        <taxon>Bacteria</taxon>
        <taxon>Pseudomonadati</taxon>
        <taxon>Campylobacterota</taxon>
        <taxon>Epsilonproteobacteria</taxon>
        <taxon>Campylobacterales</taxon>
        <taxon>Sulfurimonadaceae</taxon>
        <taxon>Sulfurimonas</taxon>
    </lineage>
</organism>
<dbReference type="Gene3D" id="2.40.160.10">
    <property type="entry name" value="Porin"/>
    <property type="match status" value="1"/>
</dbReference>